<protein>
    <submittedName>
        <fullName evidence="1">Uncharacterized protein</fullName>
    </submittedName>
</protein>
<sequence>MAVYVITLCPTGGLIIEVDNACHVQCFFKSSRVLCFYRSYLFVRFT</sequence>
<name>A0A0E9SYK2_ANGAN</name>
<proteinExistence type="predicted"/>
<accession>A0A0E9SYK2</accession>
<dbReference type="EMBL" id="GBXM01084984">
    <property type="protein sequence ID" value="JAH23593.1"/>
    <property type="molecule type" value="Transcribed_RNA"/>
</dbReference>
<dbReference type="AlphaFoldDB" id="A0A0E9SYK2"/>
<reference evidence="1" key="1">
    <citation type="submission" date="2014-11" db="EMBL/GenBank/DDBJ databases">
        <authorList>
            <person name="Amaro Gonzalez C."/>
        </authorList>
    </citation>
    <scope>NUCLEOTIDE SEQUENCE</scope>
</reference>
<dbReference type="EMBL" id="GBXM01062250">
    <property type="protein sequence ID" value="JAH46327.1"/>
    <property type="molecule type" value="Transcribed_RNA"/>
</dbReference>
<organism evidence="1">
    <name type="scientific">Anguilla anguilla</name>
    <name type="common">European freshwater eel</name>
    <name type="synonym">Muraena anguilla</name>
    <dbReference type="NCBI Taxonomy" id="7936"/>
    <lineage>
        <taxon>Eukaryota</taxon>
        <taxon>Metazoa</taxon>
        <taxon>Chordata</taxon>
        <taxon>Craniata</taxon>
        <taxon>Vertebrata</taxon>
        <taxon>Euteleostomi</taxon>
        <taxon>Actinopterygii</taxon>
        <taxon>Neopterygii</taxon>
        <taxon>Teleostei</taxon>
        <taxon>Anguilliformes</taxon>
        <taxon>Anguillidae</taxon>
        <taxon>Anguilla</taxon>
    </lineage>
</organism>
<evidence type="ECO:0000313" key="1">
    <source>
        <dbReference type="EMBL" id="JAH46327.1"/>
    </source>
</evidence>
<reference evidence="1" key="2">
    <citation type="journal article" date="2015" name="Fish Shellfish Immunol.">
        <title>Early steps in the European eel (Anguilla anguilla)-Vibrio vulnificus interaction in the gills: Role of the RtxA13 toxin.</title>
        <authorList>
            <person name="Callol A."/>
            <person name="Pajuelo D."/>
            <person name="Ebbesson L."/>
            <person name="Teles M."/>
            <person name="MacKenzie S."/>
            <person name="Amaro C."/>
        </authorList>
    </citation>
    <scope>NUCLEOTIDE SEQUENCE</scope>
</reference>